<dbReference type="Pfam" id="PF03473">
    <property type="entry name" value="MOSC"/>
    <property type="match status" value="1"/>
</dbReference>
<dbReference type="Proteomes" id="UP000253383">
    <property type="component" value="Unassembled WGS sequence"/>
</dbReference>
<dbReference type="InterPro" id="IPR005302">
    <property type="entry name" value="MoCF_Sase_C"/>
</dbReference>
<dbReference type="PANTHER" id="PTHR14237">
    <property type="entry name" value="MOLYBDOPTERIN COFACTOR SULFURASE MOSC"/>
    <property type="match status" value="1"/>
</dbReference>
<dbReference type="PROSITE" id="PS51340">
    <property type="entry name" value="MOSC"/>
    <property type="match status" value="1"/>
</dbReference>
<dbReference type="PANTHER" id="PTHR14237:SF19">
    <property type="entry name" value="MITOCHONDRIAL AMIDOXIME REDUCING COMPONENT 1"/>
    <property type="match status" value="1"/>
</dbReference>
<dbReference type="SUPFAM" id="SSF141673">
    <property type="entry name" value="MOSC N-terminal domain-like"/>
    <property type="match status" value="1"/>
</dbReference>
<dbReference type="AlphaFoldDB" id="A0A368JG77"/>
<dbReference type="RefSeq" id="WP_114409021.1">
    <property type="nucleotide sequence ID" value="NZ_QOWE01000026.1"/>
</dbReference>
<keyword evidence="3" id="KW-1185">Reference proteome</keyword>
<organism evidence="2 3">
    <name type="scientific">Larkinella punicea</name>
    <dbReference type="NCBI Taxonomy" id="2315727"/>
    <lineage>
        <taxon>Bacteria</taxon>
        <taxon>Pseudomonadati</taxon>
        <taxon>Bacteroidota</taxon>
        <taxon>Cytophagia</taxon>
        <taxon>Cytophagales</taxon>
        <taxon>Spirosomataceae</taxon>
        <taxon>Larkinella</taxon>
    </lineage>
</organism>
<dbReference type="InterPro" id="IPR005303">
    <property type="entry name" value="MOCOS_middle"/>
</dbReference>
<dbReference type="GO" id="GO:0030151">
    <property type="term" value="F:molybdenum ion binding"/>
    <property type="evidence" value="ECO:0007669"/>
    <property type="project" value="InterPro"/>
</dbReference>
<accession>A0A368JG77</accession>
<sequence>MNTPVLKEIRIYPIKSLGGISLSEAVVEPKGFRYDRRWMLVKPDGTFLTQRENTVMALVEVELTDRHLRVYHRHRPDDVLEIPLGKTTQESLMAYVWDRQAIDSLVVSPEADAWFSRLLGFSCRLVYMPDDSLRPVDPKYAQPDDVVSFADGFPYLVISTNSLDELNRRVEQPLEMVRFRPNLVVEGVLPHDEDTWYHFKIGELTFYGVKPCARCVLTTIDPVSGQKGKEPLKTLATYRKLDSKILFGQNVLAETTGLLRVGDPVTILEQRPARLPFSH</sequence>
<dbReference type="EMBL" id="QOWE01000026">
    <property type="protein sequence ID" value="RCR66542.1"/>
    <property type="molecule type" value="Genomic_DNA"/>
</dbReference>
<reference evidence="2 3" key="1">
    <citation type="submission" date="2018-07" db="EMBL/GenBank/DDBJ databases">
        <title>Genome analysis of Larkinella rosea.</title>
        <authorList>
            <person name="Zhou Z."/>
            <person name="Wang G."/>
        </authorList>
    </citation>
    <scope>NUCLEOTIDE SEQUENCE [LARGE SCALE GENOMIC DNA]</scope>
    <source>
        <strain evidence="3">zzj9</strain>
    </source>
</reference>
<gene>
    <name evidence="2" type="ORF">DUE52_26065</name>
</gene>
<evidence type="ECO:0000259" key="1">
    <source>
        <dbReference type="PROSITE" id="PS51340"/>
    </source>
</evidence>
<dbReference type="OrthoDB" id="581532at2"/>
<dbReference type="GO" id="GO:0003824">
    <property type="term" value="F:catalytic activity"/>
    <property type="evidence" value="ECO:0007669"/>
    <property type="project" value="InterPro"/>
</dbReference>
<protein>
    <submittedName>
        <fullName evidence="2">MOSC domain-containing protein</fullName>
    </submittedName>
</protein>
<comment type="caution">
    <text evidence="2">The sequence shown here is derived from an EMBL/GenBank/DDBJ whole genome shotgun (WGS) entry which is preliminary data.</text>
</comment>
<dbReference type="Pfam" id="PF03476">
    <property type="entry name" value="MOSC_N"/>
    <property type="match status" value="1"/>
</dbReference>
<proteinExistence type="predicted"/>
<evidence type="ECO:0000313" key="3">
    <source>
        <dbReference type="Proteomes" id="UP000253383"/>
    </source>
</evidence>
<name>A0A368JG77_9BACT</name>
<feature type="domain" description="MOSC" evidence="1">
    <location>
        <begin position="128"/>
        <end position="268"/>
    </location>
</feature>
<dbReference type="InterPro" id="IPR011037">
    <property type="entry name" value="Pyrv_Knase-like_insert_dom_sf"/>
</dbReference>
<dbReference type="GO" id="GO:0030170">
    <property type="term" value="F:pyridoxal phosphate binding"/>
    <property type="evidence" value="ECO:0007669"/>
    <property type="project" value="InterPro"/>
</dbReference>
<evidence type="ECO:0000313" key="2">
    <source>
        <dbReference type="EMBL" id="RCR66542.1"/>
    </source>
</evidence>
<dbReference type="SUPFAM" id="SSF50800">
    <property type="entry name" value="PK beta-barrel domain-like"/>
    <property type="match status" value="1"/>
</dbReference>